<proteinExistence type="predicted"/>
<dbReference type="Proteomes" id="UP000196074">
    <property type="component" value="Unassembled WGS sequence"/>
</dbReference>
<sequence>MNEWQLKKYFKKVLDKFLRLEYDIRVVAKRQSGPLKTEQINANNQCVGSLVYCELKKNTCKQ</sequence>
<reference evidence="2" key="1">
    <citation type="submission" date="2017-04" db="EMBL/GenBank/DDBJ databases">
        <title>Function of individual gut microbiota members based on whole genome sequencing of pure cultures obtained from chicken caecum.</title>
        <authorList>
            <person name="Medvecky M."/>
            <person name="Cejkova D."/>
            <person name="Polansky O."/>
            <person name="Karasova D."/>
            <person name="Kubasova T."/>
            <person name="Cizek A."/>
            <person name="Rychlik I."/>
        </authorList>
    </citation>
    <scope>NUCLEOTIDE SEQUENCE [LARGE SCALE GENOMIC DNA]</scope>
    <source>
        <strain evidence="2">An144</strain>
    </source>
</reference>
<dbReference type="EMBL" id="NFLC01000018">
    <property type="protein sequence ID" value="OUQ09673.1"/>
    <property type="molecule type" value="Genomic_DNA"/>
</dbReference>
<accession>A0A1Y4QZI6</accession>
<dbReference type="AlphaFoldDB" id="A0A1Y4QZI6"/>
<gene>
    <name evidence="1" type="ORF">B5E88_09000</name>
</gene>
<organism evidence="1 2">
    <name type="scientific">Enterococcus cecorum</name>
    <dbReference type="NCBI Taxonomy" id="44008"/>
    <lineage>
        <taxon>Bacteria</taxon>
        <taxon>Bacillati</taxon>
        <taxon>Bacillota</taxon>
        <taxon>Bacilli</taxon>
        <taxon>Lactobacillales</taxon>
        <taxon>Enterococcaceae</taxon>
        <taxon>Enterococcus</taxon>
    </lineage>
</organism>
<protein>
    <submittedName>
        <fullName evidence="1">Uncharacterized protein</fullName>
    </submittedName>
</protein>
<dbReference type="RefSeq" id="WP_087215483.1">
    <property type="nucleotide sequence ID" value="NZ_NFLC01000018.1"/>
</dbReference>
<comment type="caution">
    <text evidence="1">The sequence shown here is derived from an EMBL/GenBank/DDBJ whole genome shotgun (WGS) entry which is preliminary data.</text>
</comment>
<evidence type="ECO:0000313" key="2">
    <source>
        <dbReference type="Proteomes" id="UP000196074"/>
    </source>
</evidence>
<evidence type="ECO:0000313" key="1">
    <source>
        <dbReference type="EMBL" id="OUQ09673.1"/>
    </source>
</evidence>
<name>A0A1Y4QZI6_9ENTE</name>